<sequence length="311" mass="35311">MLLTNQCHDLITRSVQDYGDVLAPRMYFVSPTPLMQYPCQYGSFPNIDEGFVKYLEEAQFSLGCFEPPAAPKLKIKQRKLVTARQKPYRKTSRSPEANEMEPTGMKSPILLRLLQSPDSESQTCQRKSDMNSNSTRLSSRIGHLSSENTFGFVEEILQKTEHFFESVPMLGDPSPQQRHGFFLDYWAEVFIIFCAEKGIEIDAIEKSVRADLDSHCSKRDIHKLHDFVKRCQSMNLSSLEYEYLRGAVLGIQDGFINTVVSPKSRSVRSSQISLNLLALRSVSSQRIADLFLRPVFGCSDIEKIQSGSSFK</sequence>
<keyword evidence="6" id="KW-0675">Receptor</keyword>
<dbReference type="SUPFAM" id="SSF48508">
    <property type="entry name" value="Nuclear receptor ligand-binding domain"/>
    <property type="match status" value="1"/>
</dbReference>
<dbReference type="HOGENOM" id="CLU_953018_0_0_1"/>
<dbReference type="STRING" id="51511.ENSCSAVP00000013848"/>
<protein>
    <submittedName>
        <fullName evidence="8">Uncharacterized protein</fullName>
    </submittedName>
</protein>
<dbReference type="PANTHER" id="PTHR24081:SF8">
    <property type="entry name" value="NR LBD DOMAIN-CONTAINING PROTEIN"/>
    <property type="match status" value="1"/>
</dbReference>
<evidence type="ECO:0000256" key="4">
    <source>
        <dbReference type="ARBA" id="ARBA00023015"/>
    </source>
</evidence>
<dbReference type="GO" id="GO:0003714">
    <property type="term" value="F:transcription corepressor activity"/>
    <property type="evidence" value="ECO:0007669"/>
    <property type="project" value="TreeGrafter"/>
</dbReference>
<dbReference type="AlphaFoldDB" id="H2Z8D6"/>
<reference evidence="8" key="2">
    <citation type="submission" date="2025-08" db="UniProtKB">
        <authorList>
            <consortium name="Ensembl"/>
        </authorList>
    </citation>
    <scope>IDENTIFICATION</scope>
</reference>
<keyword evidence="5" id="KW-0804">Transcription</keyword>
<keyword evidence="9" id="KW-1185">Reference proteome</keyword>
<keyword evidence="3" id="KW-0963">Cytoplasm</keyword>
<dbReference type="Proteomes" id="UP000007875">
    <property type="component" value="Unassembled WGS sequence"/>
</dbReference>
<evidence type="ECO:0000256" key="1">
    <source>
        <dbReference type="ARBA" id="ARBA00004123"/>
    </source>
</evidence>
<reference evidence="8" key="3">
    <citation type="submission" date="2025-09" db="UniProtKB">
        <authorList>
            <consortium name="Ensembl"/>
        </authorList>
    </citation>
    <scope>IDENTIFICATION</scope>
</reference>
<dbReference type="OMA" id="CHINTGV"/>
<dbReference type="InParanoid" id="H2Z8D6"/>
<evidence type="ECO:0000256" key="2">
    <source>
        <dbReference type="ARBA" id="ARBA00004496"/>
    </source>
</evidence>
<keyword evidence="4" id="KW-0805">Transcription regulation</keyword>
<dbReference type="GO" id="GO:0000122">
    <property type="term" value="P:negative regulation of transcription by RNA polymerase II"/>
    <property type="evidence" value="ECO:0007669"/>
    <property type="project" value="TreeGrafter"/>
</dbReference>
<dbReference type="GO" id="GO:0005634">
    <property type="term" value="C:nucleus"/>
    <property type="evidence" value="ECO:0007669"/>
    <property type="project" value="UniProtKB-SubCell"/>
</dbReference>
<name>H2Z8D6_CIOSA</name>
<proteinExistence type="predicted"/>
<dbReference type="Gene3D" id="1.10.565.10">
    <property type="entry name" value="Retinoid X Receptor"/>
    <property type="match status" value="1"/>
</dbReference>
<evidence type="ECO:0000313" key="8">
    <source>
        <dbReference type="Ensembl" id="ENSCSAVP00000013848.1"/>
    </source>
</evidence>
<comment type="subcellular location">
    <subcellularLocation>
        <location evidence="2">Cytoplasm</location>
    </subcellularLocation>
    <subcellularLocation>
        <location evidence="1">Nucleus</location>
    </subcellularLocation>
</comment>
<evidence type="ECO:0000256" key="6">
    <source>
        <dbReference type="ARBA" id="ARBA00023170"/>
    </source>
</evidence>
<evidence type="ECO:0000313" key="9">
    <source>
        <dbReference type="Proteomes" id="UP000007875"/>
    </source>
</evidence>
<evidence type="ECO:0000256" key="3">
    <source>
        <dbReference type="ARBA" id="ARBA00022490"/>
    </source>
</evidence>
<dbReference type="GO" id="GO:0005737">
    <property type="term" value="C:cytoplasm"/>
    <property type="evidence" value="ECO:0007669"/>
    <property type="project" value="UniProtKB-SubCell"/>
</dbReference>
<evidence type="ECO:0000256" key="7">
    <source>
        <dbReference type="SAM" id="MobiDB-lite"/>
    </source>
</evidence>
<dbReference type="Ensembl" id="ENSCSAVT00000014008.1">
    <property type="protein sequence ID" value="ENSCSAVP00000013848.1"/>
    <property type="gene ID" value="ENSCSAVG00000008121.1"/>
</dbReference>
<organism evidence="8 9">
    <name type="scientific">Ciona savignyi</name>
    <name type="common">Pacific transparent sea squirt</name>
    <dbReference type="NCBI Taxonomy" id="51511"/>
    <lineage>
        <taxon>Eukaryota</taxon>
        <taxon>Metazoa</taxon>
        <taxon>Chordata</taxon>
        <taxon>Tunicata</taxon>
        <taxon>Ascidiacea</taxon>
        <taxon>Phlebobranchia</taxon>
        <taxon>Cionidae</taxon>
        <taxon>Ciona</taxon>
    </lineage>
</organism>
<feature type="region of interest" description="Disordered" evidence="7">
    <location>
        <begin position="81"/>
        <end position="103"/>
    </location>
</feature>
<evidence type="ECO:0000256" key="5">
    <source>
        <dbReference type="ARBA" id="ARBA00023163"/>
    </source>
</evidence>
<dbReference type="InterPro" id="IPR035500">
    <property type="entry name" value="NHR-like_dom_sf"/>
</dbReference>
<accession>H2Z8D6</accession>
<dbReference type="InterPro" id="IPR033544">
    <property type="entry name" value="NR0B1/2"/>
</dbReference>
<feature type="compositionally biased region" description="Basic residues" evidence="7">
    <location>
        <begin position="81"/>
        <end position="92"/>
    </location>
</feature>
<reference evidence="9" key="1">
    <citation type="submission" date="2003-08" db="EMBL/GenBank/DDBJ databases">
        <authorList>
            <person name="Birren B."/>
            <person name="Nusbaum C."/>
            <person name="Abebe A."/>
            <person name="Abouelleil A."/>
            <person name="Adekoya E."/>
            <person name="Ait-zahra M."/>
            <person name="Allen N."/>
            <person name="Allen T."/>
            <person name="An P."/>
            <person name="Anderson M."/>
            <person name="Anderson S."/>
            <person name="Arachchi H."/>
            <person name="Armbruster J."/>
            <person name="Bachantsang P."/>
            <person name="Baldwin J."/>
            <person name="Barry A."/>
            <person name="Bayul T."/>
            <person name="Blitshsteyn B."/>
            <person name="Bloom T."/>
            <person name="Blye J."/>
            <person name="Boguslavskiy L."/>
            <person name="Borowsky M."/>
            <person name="Boukhgalter B."/>
            <person name="Brunache A."/>
            <person name="Butler J."/>
            <person name="Calixte N."/>
            <person name="Calvo S."/>
            <person name="Camarata J."/>
            <person name="Campo K."/>
            <person name="Chang J."/>
            <person name="Cheshatsang Y."/>
            <person name="Citroen M."/>
            <person name="Collymore A."/>
            <person name="Considine T."/>
            <person name="Cook A."/>
            <person name="Cooke P."/>
            <person name="Corum B."/>
            <person name="Cuomo C."/>
            <person name="David R."/>
            <person name="Dawoe T."/>
            <person name="Degray S."/>
            <person name="Dodge S."/>
            <person name="Dooley K."/>
            <person name="Dorje P."/>
            <person name="Dorjee K."/>
            <person name="Dorris L."/>
            <person name="Duffey N."/>
            <person name="Dupes A."/>
            <person name="Elkins T."/>
            <person name="Engels R."/>
            <person name="Erickson J."/>
            <person name="Farina A."/>
            <person name="Faro S."/>
            <person name="Ferreira P."/>
            <person name="Fischer H."/>
            <person name="Fitzgerald M."/>
            <person name="Foley K."/>
            <person name="Gage D."/>
            <person name="Galagan J."/>
            <person name="Gearin G."/>
            <person name="Gnerre S."/>
            <person name="Gnirke A."/>
            <person name="Goyette A."/>
            <person name="Graham J."/>
            <person name="Grandbois E."/>
            <person name="Gyaltsen K."/>
            <person name="Hafez N."/>
            <person name="Hagopian D."/>
            <person name="Hagos B."/>
            <person name="Hall J."/>
            <person name="Hatcher B."/>
            <person name="Heller A."/>
            <person name="Higgins H."/>
            <person name="Honan T."/>
            <person name="Horn A."/>
            <person name="Houde N."/>
            <person name="Hughes L."/>
            <person name="Hulme W."/>
            <person name="Husby E."/>
            <person name="Iliev I."/>
            <person name="Jaffe D."/>
            <person name="Jones C."/>
            <person name="Kamal M."/>
            <person name="Kamat A."/>
            <person name="Kamvysselis M."/>
            <person name="Karlsson E."/>
            <person name="Kells C."/>
            <person name="Kieu A."/>
            <person name="Kisner P."/>
            <person name="Kodira C."/>
            <person name="Kulbokas E."/>
            <person name="Labutti K."/>
            <person name="Lama D."/>
            <person name="Landers T."/>
            <person name="Leger J."/>
            <person name="Levine S."/>
            <person name="Lewis D."/>
            <person name="Lewis T."/>
            <person name="Lindblad-toh K."/>
            <person name="Liu X."/>
            <person name="Lokyitsang T."/>
            <person name="Lokyitsang Y."/>
            <person name="Lucien O."/>
            <person name="Lui A."/>
            <person name="Ma L.J."/>
            <person name="Mabbitt R."/>
            <person name="Macdonald J."/>
            <person name="Maclean C."/>
            <person name="Major J."/>
            <person name="Manning J."/>
            <person name="Marabella R."/>
            <person name="Maru K."/>
            <person name="Matthews C."/>
            <person name="Mauceli E."/>
            <person name="Mccarthy M."/>
            <person name="Mcdonough S."/>
            <person name="Mcghee T."/>
            <person name="Meldrim J."/>
            <person name="Meneus L."/>
            <person name="Mesirov J."/>
            <person name="Mihalev A."/>
            <person name="Mihova T."/>
            <person name="Mikkelsen T."/>
            <person name="Mlenga V."/>
            <person name="Moru K."/>
            <person name="Mozes J."/>
            <person name="Mulrain L."/>
            <person name="Munson G."/>
            <person name="Naylor J."/>
            <person name="Newes C."/>
            <person name="Nguyen C."/>
            <person name="Nguyen N."/>
            <person name="Nguyen T."/>
            <person name="Nicol R."/>
            <person name="Nielsen C."/>
            <person name="Nizzari M."/>
            <person name="Norbu C."/>
            <person name="Norbu N."/>
            <person name="O'donnell P."/>
            <person name="Okoawo O."/>
            <person name="O'leary S."/>
            <person name="Omotosho B."/>
            <person name="O'neill K."/>
            <person name="Osman S."/>
            <person name="Parker S."/>
            <person name="Perrin D."/>
            <person name="Phunkhang P."/>
            <person name="Piqani B."/>
            <person name="Purcell S."/>
            <person name="Rachupka T."/>
            <person name="Ramasamy U."/>
            <person name="Rameau R."/>
            <person name="Ray V."/>
            <person name="Raymond C."/>
            <person name="Retta R."/>
            <person name="Richardson S."/>
            <person name="Rise C."/>
            <person name="Rodriguez J."/>
            <person name="Rogers J."/>
            <person name="Rogov P."/>
            <person name="Rutman M."/>
            <person name="Schupbach R."/>
            <person name="Seaman C."/>
            <person name="Settipalli S."/>
            <person name="Sharpe T."/>
            <person name="Sheridan J."/>
            <person name="Sherpa N."/>
            <person name="Shi J."/>
            <person name="Smirnov S."/>
            <person name="Smith C."/>
            <person name="Sougnez C."/>
            <person name="Spencer B."/>
            <person name="Stalker J."/>
            <person name="Stange-thomann N."/>
            <person name="Stavropoulos S."/>
            <person name="Stetson K."/>
            <person name="Stone C."/>
            <person name="Stone S."/>
            <person name="Stubbs M."/>
            <person name="Talamas J."/>
            <person name="Tchuinga P."/>
            <person name="Tenzing P."/>
            <person name="Tesfaye S."/>
            <person name="Theodore J."/>
            <person name="Thoulutsang Y."/>
            <person name="Topham K."/>
            <person name="Towey S."/>
            <person name="Tsamla T."/>
            <person name="Tsomo N."/>
            <person name="Vallee D."/>
            <person name="Vassiliev H."/>
            <person name="Venkataraman V."/>
            <person name="Vinson J."/>
            <person name="Vo A."/>
            <person name="Wade C."/>
            <person name="Wang S."/>
            <person name="Wangchuk T."/>
            <person name="Wangdi T."/>
            <person name="Whittaker C."/>
            <person name="Wilkinson J."/>
            <person name="Wu Y."/>
            <person name="Wyman D."/>
            <person name="Yadav S."/>
            <person name="Yang S."/>
            <person name="Yang X."/>
            <person name="Yeager S."/>
            <person name="Yee E."/>
            <person name="Young G."/>
            <person name="Zainoun J."/>
            <person name="Zembeck L."/>
            <person name="Zimmer A."/>
            <person name="Zody M."/>
            <person name="Lander E."/>
        </authorList>
    </citation>
    <scope>NUCLEOTIDE SEQUENCE [LARGE SCALE GENOMIC DNA]</scope>
</reference>
<dbReference type="PANTHER" id="PTHR24081">
    <property type="entry name" value="NUCLEAR RECEPTOR SUBFAMILY 0 GROUP B"/>
    <property type="match status" value="1"/>
</dbReference>